<proteinExistence type="predicted"/>
<dbReference type="VEuPathDB" id="ToxoDB:EPH_0005280"/>
<dbReference type="Pfam" id="PF13863">
    <property type="entry name" value="DUF4200"/>
    <property type="match status" value="1"/>
</dbReference>
<gene>
    <name evidence="4" type="ORF">EPH_0005280</name>
</gene>
<dbReference type="Proteomes" id="UP000018201">
    <property type="component" value="Unassembled WGS sequence"/>
</dbReference>
<dbReference type="AlphaFoldDB" id="U6G7C4"/>
<dbReference type="OrthoDB" id="10264063at2759"/>
<reference evidence="4" key="1">
    <citation type="submission" date="2013-10" db="EMBL/GenBank/DDBJ databases">
        <title>Genomic analysis of the causative agents of coccidiosis in chickens.</title>
        <authorList>
            <person name="Reid A.J."/>
            <person name="Blake D."/>
            <person name="Billington K."/>
            <person name="Browne H."/>
            <person name="Dunn M."/>
            <person name="Hung S."/>
            <person name="Kawahara F."/>
            <person name="Miranda-Saavedra D."/>
            <person name="Mourier T."/>
            <person name="Nagra H."/>
            <person name="Otto T.D."/>
            <person name="Rawlings N."/>
            <person name="Sanchez A."/>
            <person name="Sanders M."/>
            <person name="Subramaniam C."/>
            <person name="Tay Y."/>
            <person name="Dear P."/>
            <person name="Doerig C."/>
            <person name="Gruber A."/>
            <person name="Parkinson J."/>
            <person name="Shirley M."/>
            <person name="Wan K.L."/>
            <person name="Berriman M."/>
            <person name="Tomley F."/>
            <person name="Pain A."/>
        </authorList>
    </citation>
    <scope>NUCLEOTIDE SEQUENCE [LARGE SCALE GENOMIC DNA]</scope>
    <source>
        <strain evidence="4">Houghton</strain>
    </source>
</reference>
<organism evidence="4 5">
    <name type="scientific">Eimeria praecox</name>
    <dbReference type="NCBI Taxonomy" id="51316"/>
    <lineage>
        <taxon>Eukaryota</taxon>
        <taxon>Sar</taxon>
        <taxon>Alveolata</taxon>
        <taxon>Apicomplexa</taxon>
        <taxon>Conoidasida</taxon>
        <taxon>Coccidia</taxon>
        <taxon>Eucoccidiorida</taxon>
        <taxon>Eimeriorina</taxon>
        <taxon>Eimeriidae</taxon>
        <taxon>Eimeria</taxon>
    </lineage>
</organism>
<dbReference type="InterPro" id="IPR051147">
    <property type="entry name" value="CFAP_domain-containing"/>
</dbReference>
<protein>
    <recommendedName>
        <fullName evidence="3">DUF4200 domain-containing protein</fullName>
    </recommendedName>
</protein>
<feature type="domain" description="DUF4200" evidence="3">
    <location>
        <begin position="116"/>
        <end position="233"/>
    </location>
</feature>
<accession>U6G7C4</accession>
<keyword evidence="1" id="KW-0175">Coiled coil</keyword>
<evidence type="ECO:0000313" key="4">
    <source>
        <dbReference type="EMBL" id="CDI75417.1"/>
    </source>
</evidence>
<dbReference type="PANTHER" id="PTHR21683:SF3">
    <property type="entry name" value="CILIA AND FLAGELLA ASSOCIATED PROTEIN 100"/>
    <property type="match status" value="1"/>
</dbReference>
<evidence type="ECO:0000256" key="2">
    <source>
        <dbReference type="SAM" id="MobiDB-lite"/>
    </source>
</evidence>
<dbReference type="PANTHER" id="PTHR21683">
    <property type="entry name" value="COILED-COIL DOMAIN-CONTAINING PROTEIN 42 LIKE-2-LIKE-RELATED"/>
    <property type="match status" value="1"/>
</dbReference>
<evidence type="ECO:0000256" key="1">
    <source>
        <dbReference type="ARBA" id="ARBA00023054"/>
    </source>
</evidence>
<dbReference type="GO" id="GO:0005856">
    <property type="term" value="C:cytoskeleton"/>
    <property type="evidence" value="ECO:0007669"/>
    <property type="project" value="UniProtKB-ARBA"/>
</dbReference>
<reference evidence="4" key="2">
    <citation type="submission" date="2013-10" db="EMBL/GenBank/DDBJ databases">
        <authorList>
            <person name="Aslett M."/>
        </authorList>
    </citation>
    <scope>NUCLEOTIDE SEQUENCE [LARGE SCALE GENOMIC DNA]</scope>
    <source>
        <strain evidence="4">Houghton</strain>
    </source>
</reference>
<feature type="region of interest" description="Disordered" evidence="2">
    <location>
        <begin position="1"/>
        <end position="76"/>
    </location>
</feature>
<keyword evidence="5" id="KW-1185">Reference proteome</keyword>
<feature type="compositionally biased region" description="Basic and acidic residues" evidence="2">
    <location>
        <begin position="299"/>
        <end position="308"/>
    </location>
</feature>
<name>U6G7C4_9EIME</name>
<evidence type="ECO:0000313" key="5">
    <source>
        <dbReference type="Proteomes" id="UP000018201"/>
    </source>
</evidence>
<dbReference type="EMBL" id="HG690898">
    <property type="protein sequence ID" value="CDI75417.1"/>
    <property type="molecule type" value="Genomic_DNA"/>
</dbReference>
<sequence length="379" mass="42597">MLVKAKSSEISSGSGKPQGATASGIANPLQDEERVSRGDAVAPAAEAQDGQGATVAASKGLPSYSPANTAGNPSAYQENASFVADCRDEPKQRSANPNQILKPLNLTEKRGGTRALVEKTREAFLLQMAIDTRKAEILKLHDRAAEKSEAVRKAETMLTRDAQKFDEFLRSSDAAAHEAIRKADEAARISQEKTTAVRHLRQKLDATKARAASNREKVQEYSRYRAFLTHITPQDWLKDQEELSKERVQQQKQQWVQSQLQQQQLQYAADLEAIEEDLREKLQELEKKKSRGVKASAGPRKELEEKAEKKKRQLSRKLKTAAEFENMFDAENMALSAIDLYFKDPQEPLRLFKELEEENLFLIQNAQETVIVGLSHRQR</sequence>
<dbReference type="InterPro" id="IPR025252">
    <property type="entry name" value="DUF4200"/>
</dbReference>
<evidence type="ECO:0000259" key="3">
    <source>
        <dbReference type="Pfam" id="PF13863"/>
    </source>
</evidence>
<feature type="compositionally biased region" description="Polar residues" evidence="2">
    <location>
        <begin position="65"/>
        <end position="76"/>
    </location>
</feature>
<feature type="region of interest" description="Disordered" evidence="2">
    <location>
        <begin position="288"/>
        <end position="315"/>
    </location>
</feature>